<evidence type="ECO:0000313" key="4">
    <source>
        <dbReference type="Proteomes" id="UP000837801"/>
    </source>
</evidence>
<feature type="compositionally biased region" description="Pro residues" evidence="1">
    <location>
        <begin position="179"/>
        <end position="190"/>
    </location>
</feature>
<feature type="region of interest" description="Disordered" evidence="1">
    <location>
        <begin position="94"/>
        <end position="194"/>
    </location>
</feature>
<dbReference type="Proteomes" id="UP000837801">
    <property type="component" value="Unassembled WGS sequence"/>
</dbReference>
<dbReference type="PANTHER" id="PTHR24216">
    <property type="entry name" value="PAXILLIN-RELATED"/>
    <property type="match status" value="1"/>
</dbReference>
<evidence type="ECO:0000313" key="3">
    <source>
        <dbReference type="EMBL" id="CAH2353652.1"/>
    </source>
</evidence>
<dbReference type="PANTHER" id="PTHR24216:SF65">
    <property type="entry name" value="PAXILLIN-LIKE PROTEIN 1"/>
    <property type="match status" value="1"/>
</dbReference>
<feature type="compositionally biased region" description="Low complexity" evidence="1">
    <location>
        <begin position="24"/>
        <end position="38"/>
    </location>
</feature>
<feature type="compositionally biased region" description="Pro residues" evidence="1">
    <location>
        <begin position="107"/>
        <end position="119"/>
    </location>
</feature>
<accession>A0A9P0VZK9</accession>
<dbReference type="OrthoDB" id="4019110at2759"/>
<sequence length="594" mass="67912">MTTFHPYGQDVRVVSDLSRFEYATPTPRNRSRNPTPTSIEEHDHMSNTDTMESFVRKDTLHRQPTMIEIAERHNKEDEKNAIYDFYMDRSSERLTADEPQQSYRHPQAPPQNQYPPPSHTTPYTNPRTPLHQMTQQPDDSRPSFAPYPESVQAAPSQQAPPIPGNPSYQHIPPNSRPSTVPPQGPPPVPLPKDLKYDYRASHATANTGVTTLHENDLPPLQQPGQFYPPIPPMDAAGQADAQSIYSRKKDLEIKLMKSVMGRPIFAVPTKKFVGFNKYEQGEFTISLNFILYLFEIVFSIAVLSLCGVILNQKLVKYSGIYKFFIADGSVTLFVSILFATNIINYEKRNGGFYCLLAFIFSLISFIMDVSTIIQDDSCSSASFCRIRKAISAFIIITTFVWFSNLVMFMTTYYISRLNLLGDINFDFSDRGLNHQYVQEFPEPEPAVSQYQLEQELEKQRQEFLQREESMRRSIQREESMRRSAQLQPDGSYMMRRSTPYGNESVWGPSTTHSAAHIPQPPPQPQPQPVQPPIIPQQPPRSQTPYTELDVSKPIIDPHTGIAVKEFLLNERGELFEIDNRNQVRGRKMMVVYTS</sequence>
<feature type="transmembrane region" description="Helical" evidence="2">
    <location>
        <begin position="390"/>
        <end position="414"/>
    </location>
</feature>
<evidence type="ECO:0000256" key="2">
    <source>
        <dbReference type="SAM" id="Phobius"/>
    </source>
</evidence>
<feature type="compositionally biased region" description="Polar residues" evidence="1">
    <location>
        <begin position="120"/>
        <end position="137"/>
    </location>
</feature>
<protein>
    <recommendedName>
        <fullName evidence="5">MARVEL domain-containing protein</fullName>
    </recommendedName>
</protein>
<gene>
    <name evidence="3" type="ORF">CLIB1423_11S04632</name>
</gene>
<feature type="transmembrane region" description="Helical" evidence="2">
    <location>
        <begin position="323"/>
        <end position="344"/>
    </location>
</feature>
<proteinExistence type="predicted"/>
<keyword evidence="4" id="KW-1185">Reference proteome</keyword>
<evidence type="ECO:0008006" key="5">
    <source>
        <dbReference type="Google" id="ProtNLM"/>
    </source>
</evidence>
<keyword evidence="2" id="KW-0472">Membrane</keyword>
<feature type="compositionally biased region" description="Pro residues" evidence="1">
    <location>
        <begin position="518"/>
        <end position="538"/>
    </location>
</feature>
<keyword evidence="2" id="KW-1133">Transmembrane helix</keyword>
<name>A0A9P0VZK9_9ASCO</name>
<reference evidence="3" key="1">
    <citation type="submission" date="2022-03" db="EMBL/GenBank/DDBJ databases">
        <authorList>
            <person name="Legras J.-L."/>
            <person name="Devillers H."/>
            <person name="Grondin C."/>
        </authorList>
    </citation>
    <scope>NUCLEOTIDE SEQUENCE</scope>
    <source>
        <strain evidence="3">CLIB 1423</strain>
    </source>
</reference>
<organism evidence="3 4">
    <name type="scientific">[Candida] railenensis</name>
    <dbReference type="NCBI Taxonomy" id="45579"/>
    <lineage>
        <taxon>Eukaryota</taxon>
        <taxon>Fungi</taxon>
        <taxon>Dikarya</taxon>
        <taxon>Ascomycota</taxon>
        <taxon>Saccharomycotina</taxon>
        <taxon>Pichiomycetes</taxon>
        <taxon>Debaryomycetaceae</taxon>
        <taxon>Kurtzmaniella</taxon>
    </lineage>
</organism>
<evidence type="ECO:0000256" key="1">
    <source>
        <dbReference type="SAM" id="MobiDB-lite"/>
    </source>
</evidence>
<feature type="transmembrane region" description="Helical" evidence="2">
    <location>
        <begin position="350"/>
        <end position="369"/>
    </location>
</feature>
<dbReference type="AlphaFoldDB" id="A0A9P0VZK9"/>
<feature type="transmembrane region" description="Helical" evidence="2">
    <location>
        <begin position="289"/>
        <end position="311"/>
    </location>
</feature>
<keyword evidence="2" id="KW-0812">Transmembrane</keyword>
<feature type="region of interest" description="Disordered" evidence="1">
    <location>
        <begin position="461"/>
        <end position="545"/>
    </location>
</feature>
<feature type="region of interest" description="Disordered" evidence="1">
    <location>
        <begin position="18"/>
        <end position="53"/>
    </location>
</feature>
<comment type="caution">
    <text evidence="3">The sequence shown here is derived from an EMBL/GenBank/DDBJ whole genome shotgun (WGS) entry which is preliminary data.</text>
</comment>
<feature type="compositionally biased region" description="Basic and acidic residues" evidence="1">
    <location>
        <begin position="461"/>
        <end position="481"/>
    </location>
</feature>
<dbReference type="EMBL" id="CAKXYY010000011">
    <property type="protein sequence ID" value="CAH2353652.1"/>
    <property type="molecule type" value="Genomic_DNA"/>
</dbReference>